<accession>A0ABR0X2D8</accession>
<dbReference type="InterPro" id="IPR043502">
    <property type="entry name" value="DNA/RNA_pol_sf"/>
</dbReference>
<organism evidence="2 3">
    <name type="scientific">Rehmannia glutinosa</name>
    <name type="common">Chinese foxglove</name>
    <dbReference type="NCBI Taxonomy" id="99300"/>
    <lineage>
        <taxon>Eukaryota</taxon>
        <taxon>Viridiplantae</taxon>
        <taxon>Streptophyta</taxon>
        <taxon>Embryophyta</taxon>
        <taxon>Tracheophyta</taxon>
        <taxon>Spermatophyta</taxon>
        <taxon>Magnoliopsida</taxon>
        <taxon>eudicotyledons</taxon>
        <taxon>Gunneridae</taxon>
        <taxon>Pentapetalae</taxon>
        <taxon>asterids</taxon>
        <taxon>lamiids</taxon>
        <taxon>Lamiales</taxon>
        <taxon>Orobanchaceae</taxon>
        <taxon>Rehmannieae</taxon>
        <taxon>Rehmannia</taxon>
    </lineage>
</organism>
<evidence type="ECO:0000313" key="2">
    <source>
        <dbReference type="EMBL" id="KAK6152772.1"/>
    </source>
</evidence>
<dbReference type="Proteomes" id="UP001318860">
    <property type="component" value="Unassembled WGS sequence"/>
</dbReference>
<evidence type="ECO:0000259" key="1">
    <source>
        <dbReference type="Pfam" id="PF07727"/>
    </source>
</evidence>
<reference evidence="2 3" key="1">
    <citation type="journal article" date="2021" name="Comput. Struct. Biotechnol. J.">
        <title>De novo genome assembly of the potent medicinal plant Rehmannia glutinosa using nanopore technology.</title>
        <authorList>
            <person name="Ma L."/>
            <person name="Dong C."/>
            <person name="Song C."/>
            <person name="Wang X."/>
            <person name="Zheng X."/>
            <person name="Niu Y."/>
            <person name="Chen S."/>
            <person name="Feng W."/>
        </authorList>
    </citation>
    <scope>NUCLEOTIDE SEQUENCE [LARGE SCALE GENOMIC DNA]</scope>
    <source>
        <strain evidence="2">DH-2019</strain>
    </source>
</reference>
<proteinExistence type="predicted"/>
<gene>
    <name evidence="2" type="ORF">DH2020_012411</name>
</gene>
<evidence type="ECO:0000313" key="3">
    <source>
        <dbReference type="Proteomes" id="UP001318860"/>
    </source>
</evidence>
<dbReference type="PANTHER" id="PTHR11439">
    <property type="entry name" value="GAG-POL-RELATED RETROTRANSPOSON"/>
    <property type="match status" value="1"/>
</dbReference>
<feature type="domain" description="Reverse transcriptase Ty1/copia-type" evidence="1">
    <location>
        <begin position="11"/>
        <end position="105"/>
    </location>
</feature>
<dbReference type="EMBL" id="JABTTQ020000006">
    <property type="protein sequence ID" value="KAK6152772.1"/>
    <property type="molecule type" value="Genomic_DNA"/>
</dbReference>
<comment type="caution">
    <text evidence="2">The sequence shown here is derived from an EMBL/GenBank/DDBJ whole genome shotgun (WGS) entry which is preliminary data.</text>
</comment>
<feature type="domain" description="Reverse transcriptase Ty1/copia-type" evidence="1">
    <location>
        <begin position="110"/>
        <end position="192"/>
    </location>
</feature>
<dbReference type="Pfam" id="PF07727">
    <property type="entry name" value="RVT_2"/>
    <property type="match status" value="2"/>
</dbReference>
<dbReference type="SUPFAM" id="SSF56672">
    <property type="entry name" value="DNA/RNA polymerases"/>
    <property type="match status" value="1"/>
</dbReference>
<dbReference type="InterPro" id="IPR013103">
    <property type="entry name" value="RVT_2"/>
</dbReference>
<name>A0ABR0X2D8_REHGL</name>
<keyword evidence="3" id="KW-1185">Reference proteome</keyword>
<dbReference type="CDD" id="cd09272">
    <property type="entry name" value="RNase_HI_RT_Ty1"/>
    <property type="match status" value="1"/>
</dbReference>
<protein>
    <recommendedName>
        <fullName evidence="1">Reverse transcriptase Ty1/copia-type domain-containing protein</fullName>
    </recommendedName>
</protein>
<sequence>MDDEYNALMSNNTWELVLFSENMNLITSKWIFRTKFKSDGTVERLKARLVARGFQQNAGVDFFDTFSPVVKPLTIRIMFSLAITRGWKIHQVDVNNAFLKGNLKEHSHGNFLMILVYVDDILIIGDSQAEILQVITTLDAKFSLKNLGEVSYFLGLEVHRISHGIILNQTKYISDLLAKASMANCKPCHTPCCPSIKLSLHDSPAFEHPSLYRSLIGALQYLTMTRPDISFAVNKLSQFLHSPTINHWKACKRVLRFLHGTKHLGLLFKPVSRMALEGFADADWASCIDDRRSTSGYCIFLGGNLITWSSKKQHVVARSSTESEYRSLALATTELVWIRSLFQELGIHLHGPSTLWCDNVGAITLASNPTFHARTKHIEIDVHFIREKVQQKEVEVQFVPSEDQPADLLTKPMSPARFETLSKKLCLCPSPRAQLA</sequence>
<dbReference type="PANTHER" id="PTHR11439:SF467">
    <property type="entry name" value="INTEGRASE CATALYTIC DOMAIN-CONTAINING PROTEIN"/>
    <property type="match status" value="1"/>
</dbReference>